<dbReference type="GO" id="GO:0000176">
    <property type="term" value="C:nuclear exosome (RNase complex)"/>
    <property type="evidence" value="ECO:0007669"/>
    <property type="project" value="TreeGrafter"/>
</dbReference>
<dbReference type="EMBL" id="JN987523">
    <property type="protein sequence ID" value="AET50746.1"/>
    <property type="molecule type" value="mRNA"/>
</dbReference>
<dbReference type="InterPro" id="IPR027408">
    <property type="entry name" value="PNPase/RNase_PH_dom_sf"/>
</dbReference>
<evidence type="ECO:0000259" key="3">
    <source>
        <dbReference type="Pfam" id="PF03725"/>
    </source>
</evidence>
<dbReference type="SUPFAM" id="SSF54211">
    <property type="entry name" value="Ribosomal protein S5 domain 2-like"/>
    <property type="match status" value="1"/>
</dbReference>
<dbReference type="InterPro" id="IPR036345">
    <property type="entry name" value="ExoRNase_PH_dom2_sf"/>
</dbReference>
<accession>H9B9T6</accession>
<dbReference type="VEuPathDB" id="ToxoDB:ETH_00019025"/>
<dbReference type="InterPro" id="IPR020568">
    <property type="entry name" value="Ribosomal_Su5_D2-typ_SF"/>
</dbReference>
<dbReference type="GO" id="GO:0071028">
    <property type="term" value="P:nuclear mRNA surveillance"/>
    <property type="evidence" value="ECO:0007669"/>
    <property type="project" value="TreeGrafter"/>
</dbReference>
<dbReference type="SUPFAM" id="SSF55666">
    <property type="entry name" value="Ribonuclease PH domain 2-like"/>
    <property type="match status" value="1"/>
</dbReference>
<proteinExistence type="evidence at transcript level"/>
<dbReference type="PANTHER" id="PTHR11953:SF0">
    <property type="entry name" value="EXOSOME COMPLEX COMPONENT RRP41"/>
    <property type="match status" value="1"/>
</dbReference>
<dbReference type="Pfam" id="PF01138">
    <property type="entry name" value="RNase_PH"/>
    <property type="match status" value="1"/>
</dbReference>
<dbReference type="Pfam" id="PF03725">
    <property type="entry name" value="RNase_PH_C"/>
    <property type="match status" value="1"/>
</dbReference>
<sequence length="320" mass="33678">MFKAEAVSPCGFRADGRLVYECRQLRCRTSVPSAAASDLTTSAEVPDGPAIATAGASGSLASCDGRAVVSLGCTKVMALVYGPQPSSNMSTLSTSSSNTWSVSCTDNTSAAMQMMHEGKQGLARGELAVPVSVVCSVGLVDSCVRTRSRYTPDAAEIAAAVRTAAEGIILRRLYTQTRITISILVLADDGSILSASLIAASLALADAGVAMRDLLPSCTVLLLPQQFPQQQQEPLLLVDPTSDETRSGGPCLTLGVTAETNNIVALQLTGRVDRQTYEKMFEVCLRGCLATAECMKTQRCANRFPLMGELLGRVIRAVCT</sequence>
<dbReference type="GO" id="GO:0005730">
    <property type="term" value="C:nucleolus"/>
    <property type="evidence" value="ECO:0007669"/>
    <property type="project" value="TreeGrafter"/>
</dbReference>
<dbReference type="VEuPathDB" id="ToxoDB:ETH2_1549000"/>
<dbReference type="InterPro" id="IPR001247">
    <property type="entry name" value="ExoRNase_PH_dom1"/>
</dbReference>
<protein>
    <submittedName>
        <fullName evidence="4">Uncharacterized protein</fullName>
    </submittedName>
</protein>
<dbReference type="GO" id="GO:0003723">
    <property type="term" value="F:RNA binding"/>
    <property type="evidence" value="ECO:0007669"/>
    <property type="project" value="TreeGrafter"/>
</dbReference>
<comment type="similarity">
    <text evidence="1">Belongs to the RNase PH family.</text>
</comment>
<dbReference type="GO" id="GO:0034475">
    <property type="term" value="P:U4 snRNA 3'-end processing"/>
    <property type="evidence" value="ECO:0007669"/>
    <property type="project" value="TreeGrafter"/>
</dbReference>
<name>H9B9T6_EIMTE</name>
<dbReference type="GO" id="GO:0071051">
    <property type="term" value="P:poly(A)-dependent snoRNA 3'-end processing"/>
    <property type="evidence" value="ECO:0007669"/>
    <property type="project" value="TreeGrafter"/>
</dbReference>
<dbReference type="AlphaFoldDB" id="H9B9T6"/>
<dbReference type="InterPro" id="IPR015847">
    <property type="entry name" value="ExoRNase_PH_dom2"/>
</dbReference>
<feature type="domain" description="Exoribonuclease phosphorolytic" evidence="3">
    <location>
        <begin position="236"/>
        <end position="283"/>
    </location>
</feature>
<evidence type="ECO:0000259" key="2">
    <source>
        <dbReference type="Pfam" id="PF01138"/>
    </source>
</evidence>
<dbReference type="GO" id="GO:0016075">
    <property type="term" value="P:rRNA catabolic process"/>
    <property type="evidence" value="ECO:0007669"/>
    <property type="project" value="TreeGrafter"/>
</dbReference>
<evidence type="ECO:0000313" key="4">
    <source>
        <dbReference type="EMBL" id="AET50746.1"/>
    </source>
</evidence>
<evidence type="ECO:0000256" key="1">
    <source>
        <dbReference type="ARBA" id="ARBA00006678"/>
    </source>
</evidence>
<dbReference type="PANTHER" id="PTHR11953">
    <property type="entry name" value="EXOSOME COMPLEX COMPONENT"/>
    <property type="match status" value="1"/>
</dbReference>
<dbReference type="InterPro" id="IPR050080">
    <property type="entry name" value="RNase_PH"/>
</dbReference>
<dbReference type="Gene3D" id="3.30.230.70">
    <property type="entry name" value="GHMP Kinase, N-terminal domain"/>
    <property type="match status" value="1"/>
</dbReference>
<organism evidence="4">
    <name type="scientific">Eimeria tenella</name>
    <name type="common">Coccidian parasite</name>
    <dbReference type="NCBI Taxonomy" id="5802"/>
    <lineage>
        <taxon>Eukaryota</taxon>
        <taxon>Sar</taxon>
        <taxon>Alveolata</taxon>
        <taxon>Apicomplexa</taxon>
        <taxon>Conoidasida</taxon>
        <taxon>Coccidia</taxon>
        <taxon>Eucoccidiorida</taxon>
        <taxon>Eimeriorina</taxon>
        <taxon>Eimeriidae</taxon>
        <taxon>Eimeria</taxon>
    </lineage>
</organism>
<dbReference type="GO" id="GO:0000177">
    <property type="term" value="C:cytoplasmic exosome (RNase complex)"/>
    <property type="evidence" value="ECO:0007669"/>
    <property type="project" value="TreeGrafter"/>
</dbReference>
<reference evidence="4" key="1">
    <citation type="journal article" date="2012" name="BMC Genomics">
        <title>Characterisation of full-length cDNA sequences provides insights into the Eimeria tenella transcriptome.</title>
        <authorList>
            <person name="Amiruddin N."/>
            <person name="Lee X.W."/>
            <person name="Blake D.P."/>
            <person name="Suzuki Y."/>
            <person name="Tay Y.L."/>
            <person name="Lim L.S."/>
            <person name="Tomley F.M."/>
            <person name="Watanabe J."/>
            <person name="Sugimoto C."/>
            <person name="Wan K.L."/>
        </authorList>
    </citation>
    <scope>NUCLEOTIDE SEQUENCE</scope>
    <source>
        <strain evidence="4">Houghton</strain>
    </source>
</reference>
<feature type="domain" description="Exoribonuclease phosphorolytic" evidence="2">
    <location>
        <begin position="58"/>
        <end position="209"/>
    </location>
</feature>